<feature type="compositionally biased region" description="Low complexity" evidence="3">
    <location>
        <begin position="188"/>
        <end position="197"/>
    </location>
</feature>
<dbReference type="SUPFAM" id="SSF50978">
    <property type="entry name" value="WD40 repeat-like"/>
    <property type="match status" value="1"/>
</dbReference>
<feature type="region of interest" description="Disordered" evidence="3">
    <location>
        <begin position="506"/>
        <end position="579"/>
    </location>
</feature>
<dbReference type="EMBL" id="JAAAIN010000863">
    <property type="protein sequence ID" value="KAG0310243.1"/>
    <property type="molecule type" value="Genomic_DNA"/>
</dbReference>
<feature type="compositionally biased region" description="Polar residues" evidence="3">
    <location>
        <begin position="156"/>
        <end position="166"/>
    </location>
</feature>
<dbReference type="GO" id="GO:0005634">
    <property type="term" value="C:nucleus"/>
    <property type="evidence" value="ECO:0007669"/>
    <property type="project" value="TreeGrafter"/>
</dbReference>
<dbReference type="AlphaFoldDB" id="A0A9P6R0L7"/>
<comment type="caution">
    <text evidence="4">The sequence shown here is derived from an EMBL/GenBank/DDBJ whole genome shotgun (WGS) entry which is preliminary data.</text>
</comment>
<feature type="region of interest" description="Disordered" evidence="3">
    <location>
        <begin position="706"/>
        <end position="741"/>
    </location>
</feature>
<evidence type="ECO:0000313" key="5">
    <source>
        <dbReference type="Proteomes" id="UP000823405"/>
    </source>
</evidence>
<feature type="region of interest" description="Disordered" evidence="3">
    <location>
        <begin position="60"/>
        <end position="84"/>
    </location>
</feature>
<feature type="compositionally biased region" description="Low complexity" evidence="3">
    <location>
        <begin position="207"/>
        <end position="222"/>
    </location>
</feature>
<feature type="compositionally biased region" description="Pro residues" evidence="3">
    <location>
        <begin position="722"/>
        <end position="741"/>
    </location>
</feature>
<protein>
    <recommendedName>
        <fullName evidence="6">WD40 repeat-like protein</fullName>
    </recommendedName>
</protein>
<dbReference type="InterPro" id="IPR001680">
    <property type="entry name" value="WD40_rpt"/>
</dbReference>
<dbReference type="Gene3D" id="2.130.10.10">
    <property type="entry name" value="YVTN repeat-like/Quinoprotein amine dehydrogenase"/>
    <property type="match status" value="2"/>
</dbReference>
<dbReference type="PANTHER" id="PTHR14107">
    <property type="entry name" value="WD REPEAT PROTEIN"/>
    <property type="match status" value="1"/>
</dbReference>
<feature type="compositionally biased region" description="Polar residues" evidence="3">
    <location>
        <begin position="72"/>
        <end position="84"/>
    </location>
</feature>
<evidence type="ECO:0008006" key="6">
    <source>
        <dbReference type="Google" id="ProtNLM"/>
    </source>
</evidence>
<sequence length="741" mass="80597">MATPLSPVIDCTDFVAAEGRYELLQDMYLDQVLPHPVIPTHLSTVSVKYKDYFHNSNDNAAHNGARAHHGKQTSADSTLSNSNIDRLEERLRDFKLRDERPGDTDDATLSRNFHGNLVDLPLYQDDSGGHKTPRSGMMSPGLPHVMTPGPPPLKDSSGSSRQSDPYSQYGPPPSMPHQYQQHRERSSSFRSLSRANSHYSQDEGSQSPSTAGSSAGFSSLFGGKRKKPKNNIAKTNSTFVSKITTNENLAKILANRMSEDVYLFWNTGRTFTWSSVNQKPNEPLSHITFSKAFPTAHDVNVLTRSCDHLDVIIGFSTGDIIWFDPLCNKYYRLNKQGTIKDSPVTMIKWLPGSESQFMVAFQDGSITGGQDDLVTIWSFKDQRIVARCQGHQSYVTGVAFDPWRCDERNYRFGSVGEDAKLLLWDFSVGALHKPKAAVMQRRGSTATVSGMVAAAGGSGSFKPGHGKKGSINSLRGIGGHSLFSGHHTNKSSVSQVAPVIAEEPALEHTNGNGDNSSTASSTRYSSVHENGYSEQHPRQPSPNKDAENLSIGDTSSTRSSDHSSILTSDGGNGGRATSVTGVVSGAASALTSTTAHETVDLGPSSPVYKKVAHARTLPHLSLKPTSSFYSDRGNGNGHQQDDRQSQKSGHGFSSLFRHQHKPPGGTAQGMQVVRPPEPRSHVAMLQPLMAKGIHREPLAGITFREDSIMTSDRRGHVKVWKRPPPLPHQVPPPPPPPAHAS</sequence>
<feature type="region of interest" description="Disordered" evidence="3">
    <location>
        <begin position="622"/>
        <end position="670"/>
    </location>
</feature>
<feature type="compositionally biased region" description="Low complexity" evidence="3">
    <location>
        <begin position="553"/>
        <end position="569"/>
    </location>
</feature>
<keyword evidence="2" id="KW-0677">Repeat</keyword>
<dbReference type="GO" id="GO:0051286">
    <property type="term" value="C:cell tip"/>
    <property type="evidence" value="ECO:0007669"/>
    <property type="project" value="TreeGrafter"/>
</dbReference>
<keyword evidence="5" id="KW-1185">Reference proteome</keyword>
<dbReference type="GO" id="GO:0032153">
    <property type="term" value="C:cell division site"/>
    <property type="evidence" value="ECO:0007669"/>
    <property type="project" value="TreeGrafter"/>
</dbReference>
<feature type="region of interest" description="Disordered" evidence="3">
    <location>
        <begin position="120"/>
        <end position="233"/>
    </location>
</feature>
<gene>
    <name evidence="4" type="ORF">BGZ97_012691</name>
</gene>
<dbReference type="PANTHER" id="PTHR14107:SF16">
    <property type="entry name" value="AT02583P"/>
    <property type="match status" value="1"/>
</dbReference>
<reference evidence="4" key="1">
    <citation type="journal article" date="2020" name="Fungal Divers.">
        <title>Resolving the Mortierellaceae phylogeny through synthesis of multi-gene phylogenetics and phylogenomics.</title>
        <authorList>
            <person name="Vandepol N."/>
            <person name="Liber J."/>
            <person name="Desiro A."/>
            <person name="Na H."/>
            <person name="Kennedy M."/>
            <person name="Barry K."/>
            <person name="Grigoriev I.V."/>
            <person name="Miller A.N."/>
            <person name="O'Donnell K."/>
            <person name="Stajich J.E."/>
            <person name="Bonito G."/>
        </authorList>
    </citation>
    <scope>NUCLEOTIDE SEQUENCE</scope>
    <source>
        <strain evidence="4">NVP60</strain>
    </source>
</reference>
<name>A0A9P6R0L7_9FUNG</name>
<accession>A0A9P6R0L7</accession>
<dbReference type="OrthoDB" id="3367at2759"/>
<organism evidence="4 5">
    <name type="scientific">Linnemannia gamsii</name>
    <dbReference type="NCBI Taxonomy" id="64522"/>
    <lineage>
        <taxon>Eukaryota</taxon>
        <taxon>Fungi</taxon>
        <taxon>Fungi incertae sedis</taxon>
        <taxon>Mucoromycota</taxon>
        <taxon>Mortierellomycotina</taxon>
        <taxon>Mortierellomycetes</taxon>
        <taxon>Mortierellales</taxon>
        <taxon>Mortierellaceae</taxon>
        <taxon>Linnemannia</taxon>
    </lineage>
</organism>
<evidence type="ECO:0000256" key="1">
    <source>
        <dbReference type="ARBA" id="ARBA00022574"/>
    </source>
</evidence>
<dbReference type="InterPro" id="IPR051362">
    <property type="entry name" value="WD_repeat_creC_regulators"/>
</dbReference>
<proteinExistence type="predicted"/>
<evidence type="ECO:0000256" key="2">
    <source>
        <dbReference type="ARBA" id="ARBA00022737"/>
    </source>
</evidence>
<feature type="compositionally biased region" description="Low complexity" evidence="3">
    <location>
        <begin position="516"/>
        <end position="525"/>
    </location>
</feature>
<dbReference type="GO" id="GO:0045013">
    <property type="term" value="P:carbon catabolite repression of transcription"/>
    <property type="evidence" value="ECO:0007669"/>
    <property type="project" value="TreeGrafter"/>
</dbReference>
<dbReference type="InterPro" id="IPR036322">
    <property type="entry name" value="WD40_repeat_dom_sf"/>
</dbReference>
<dbReference type="SMART" id="SM00320">
    <property type="entry name" value="WD40"/>
    <property type="match status" value="3"/>
</dbReference>
<evidence type="ECO:0000313" key="4">
    <source>
        <dbReference type="EMBL" id="KAG0310243.1"/>
    </source>
</evidence>
<evidence type="ECO:0000256" key="3">
    <source>
        <dbReference type="SAM" id="MobiDB-lite"/>
    </source>
</evidence>
<dbReference type="Proteomes" id="UP000823405">
    <property type="component" value="Unassembled WGS sequence"/>
</dbReference>
<dbReference type="InterPro" id="IPR015943">
    <property type="entry name" value="WD40/YVTN_repeat-like_dom_sf"/>
</dbReference>
<keyword evidence="1" id="KW-0853">WD repeat</keyword>